<proteinExistence type="predicted"/>
<dbReference type="EMBL" id="KV427658">
    <property type="protein sequence ID" value="KZT01916.1"/>
    <property type="molecule type" value="Genomic_DNA"/>
</dbReference>
<evidence type="ECO:0000313" key="2">
    <source>
        <dbReference type="Proteomes" id="UP000076871"/>
    </source>
</evidence>
<reference evidence="1 2" key="1">
    <citation type="journal article" date="2016" name="Mol. Biol. Evol.">
        <title>Comparative Genomics of Early-Diverging Mushroom-Forming Fungi Provides Insights into the Origins of Lignocellulose Decay Capabilities.</title>
        <authorList>
            <person name="Nagy L.G."/>
            <person name="Riley R."/>
            <person name="Tritt A."/>
            <person name="Adam C."/>
            <person name="Daum C."/>
            <person name="Floudas D."/>
            <person name="Sun H."/>
            <person name="Yadav J.S."/>
            <person name="Pangilinan J."/>
            <person name="Larsson K.H."/>
            <person name="Matsuura K."/>
            <person name="Barry K."/>
            <person name="Labutti K."/>
            <person name="Kuo R."/>
            <person name="Ohm R.A."/>
            <person name="Bhattacharya S.S."/>
            <person name="Shirouzu T."/>
            <person name="Yoshinaga Y."/>
            <person name="Martin F.M."/>
            <person name="Grigoriev I.V."/>
            <person name="Hibbett D.S."/>
        </authorList>
    </citation>
    <scope>NUCLEOTIDE SEQUENCE [LARGE SCALE GENOMIC DNA]</scope>
    <source>
        <strain evidence="1 2">93-53</strain>
    </source>
</reference>
<gene>
    <name evidence="1" type="ORF">LAESUDRAFT_449452</name>
</gene>
<evidence type="ECO:0000313" key="1">
    <source>
        <dbReference type="EMBL" id="KZT01916.1"/>
    </source>
</evidence>
<dbReference type="AlphaFoldDB" id="A0A165BZ72"/>
<accession>A0A165BZ72</accession>
<keyword evidence="2" id="KW-1185">Reference proteome</keyword>
<dbReference type="RefSeq" id="XP_040759656.1">
    <property type="nucleotide sequence ID" value="XM_040902503.1"/>
</dbReference>
<name>A0A165BZ72_9APHY</name>
<dbReference type="GeneID" id="63819534"/>
<dbReference type="InParanoid" id="A0A165BZ72"/>
<organism evidence="1 2">
    <name type="scientific">Laetiporus sulphureus 93-53</name>
    <dbReference type="NCBI Taxonomy" id="1314785"/>
    <lineage>
        <taxon>Eukaryota</taxon>
        <taxon>Fungi</taxon>
        <taxon>Dikarya</taxon>
        <taxon>Basidiomycota</taxon>
        <taxon>Agaricomycotina</taxon>
        <taxon>Agaricomycetes</taxon>
        <taxon>Polyporales</taxon>
        <taxon>Laetiporus</taxon>
    </lineage>
</organism>
<sequence>MPPLDSMKTHVADSVMLRSVLTIFAGSSRHLCRSISIIARRSVNPHDSLDHAMQNTLVLPCSKWQHLPRDIKRRQNLQPVLSAFIILT</sequence>
<dbReference type="Proteomes" id="UP000076871">
    <property type="component" value="Unassembled WGS sequence"/>
</dbReference>
<protein>
    <submittedName>
        <fullName evidence="1">Uncharacterized protein</fullName>
    </submittedName>
</protein>